<reference evidence="1" key="1">
    <citation type="submission" date="2018-05" db="EMBL/GenBank/DDBJ databases">
        <authorList>
            <person name="Lanie J.A."/>
            <person name="Ng W.-L."/>
            <person name="Kazmierczak K.M."/>
            <person name="Andrzejewski T.M."/>
            <person name="Davidsen T.M."/>
            <person name="Wayne K.J."/>
            <person name="Tettelin H."/>
            <person name="Glass J.I."/>
            <person name="Rusch D."/>
            <person name="Podicherti R."/>
            <person name="Tsui H.-C.T."/>
            <person name="Winkler M.E."/>
        </authorList>
    </citation>
    <scope>NUCLEOTIDE SEQUENCE</scope>
</reference>
<protein>
    <submittedName>
        <fullName evidence="1">Uncharacterized protein</fullName>
    </submittedName>
</protein>
<sequence>MTEPLAKALSQDDDILILSHSLGTVIAYDVLWKFSYYGEWQD</sequence>
<feature type="non-terminal residue" evidence="1">
    <location>
        <position position="42"/>
    </location>
</feature>
<proteinExistence type="predicted"/>
<dbReference type="AlphaFoldDB" id="A0A382T8K6"/>
<evidence type="ECO:0000313" key="1">
    <source>
        <dbReference type="EMBL" id="SVD18470.1"/>
    </source>
</evidence>
<gene>
    <name evidence="1" type="ORF">METZ01_LOCUS371324</name>
</gene>
<accession>A0A382T8K6</accession>
<dbReference type="EMBL" id="UINC01134741">
    <property type="protein sequence ID" value="SVD18470.1"/>
    <property type="molecule type" value="Genomic_DNA"/>
</dbReference>
<name>A0A382T8K6_9ZZZZ</name>
<organism evidence="1">
    <name type="scientific">marine metagenome</name>
    <dbReference type="NCBI Taxonomy" id="408172"/>
    <lineage>
        <taxon>unclassified sequences</taxon>
        <taxon>metagenomes</taxon>
        <taxon>ecological metagenomes</taxon>
    </lineage>
</organism>